<reference evidence="1" key="1">
    <citation type="submission" date="2022-05" db="EMBL/GenBank/DDBJ databases">
        <title>The Musa troglodytarum L. genome provides insights into the mechanism of non-climacteric behaviour and enrichment of carotenoids.</title>
        <authorList>
            <person name="Wang J."/>
        </authorList>
    </citation>
    <scope>NUCLEOTIDE SEQUENCE</scope>
    <source>
        <tissue evidence="1">Leaf</tissue>
    </source>
</reference>
<dbReference type="EMBL" id="CP097503">
    <property type="protein sequence ID" value="URD80182.1"/>
    <property type="molecule type" value="Genomic_DNA"/>
</dbReference>
<gene>
    <name evidence="1" type="ORF">MUK42_20872</name>
</gene>
<evidence type="ECO:0000313" key="1">
    <source>
        <dbReference type="EMBL" id="URD80182.1"/>
    </source>
</evidence>
<organism evidence="1 2">
    <name type="scientific">Musa troglodytarum</name>
    <name type="common">fe'i banana</name>
    <dbReference type="NCBI Taxonomy" id="320322"/>
    <lineage>
        <taxon>Eukaryota</taxon>
        <taxon>Viridiplantae</taxon>
        <taxon>Streptophyta</taxon>
        <taxon>Embryophyta</taxon>
        <taxon>Tracheophyta</taxon>
        <taxon>Spermatophyta</taxon>
        <taxon>Magnoliopsida</taxon>
        <taxon>Liliopsida</taxon>
        <taxon>Zingiberales</taxon>
        <taxon>Musaceae</taxon>
        <taxon>Musa</taxon>
    </lineage>
</organism>
<evidence type="ECO:0000313" key="2">
    <source>
        <dbReference type="Proteomes" id="UP001055439"/>
    </source>
</evidence>
<sequence length="78" mass="8710">MSSSQLAKKSELKVEICAHGRPTTVPLLNMASLHEQLAKLKVDKGGSSETWHGLRVHRRPSIRRAQLLLDSAKRFHNG</sequence>
<keyword evidence="2" id="KW-1185">Reference proteome</keyword>
<proteinExistence type="predicted"/>
<accession>A0A9E7ENX8</accession>
<protein>
    <submittedName>
        <fullName evidence="1">Uncharacterized protein</fullName>
    </submittedName>
</protein>
<dbReference type="OrthoDB" id="429932at2759"/>
<dbReference type="Proteomes" id="UP001055439">
    <property type="component" value="Chromosome 10"/>
</dbReference>
<dbReference type="AlphaFoldDB" id="A0A9E7ENX8"/>
<name>A0A9E7ENX8_9LILI</name>